<dbReference type="Gene3D" id="3.20.20.190">
    <property type="entry name" value="Phosphatidylinositol (PI) phosphodiesterase"/>
    <property type="match status" value="1"/>
</dbReference>
<dbReference type="EMBL" id="MGJT01000028">
    <property type="protein sequence ID" value="OGN11713.1"/>
    <property type="molecule type" value="Genomic_DNA"/>
</dbReference>
<dbReference type="PANTHER" id="PTHR46211">
    <property type="entry name" value="GLYCEROPHOSPHORYL DIESTER PHOSPHODIESTERASE"/>
    <property type="match status" value="1"/>
</dbReference>
<proteinExistence type="predicted"/>
<evidence type="ECO:0008006" key="3">
    <source>
        <dbReference type="Google" id="ProtNLM"/>
    </source>
</evidence>
<dbReference type="InterPro" id="IPR017946">
    <property type="entry name" value="PLC-like_Pdiesterase_TIM-brl"/>
</dbReference>
<dbReference type="GO" id="GO:0006629">
    <property type="term" value="P:lipid metabolic process"/>
    <property type="evidence" value="ECO:0007669"/>
    <property type="project" value="InterPro"/>
</dbReference>
<protein>
    <recommendedName>
        <fullName evidence="3">GP-PDE domain-containing protein</fullName>
    </recommendedName>
</protein>
<reference evidence="1 2" key="1">
    <citation type="journal article" date="2016" name="Nat. Commun.">
        <title>Thousands of microbial genomes shed light on interconnected biogeochemical processes in an aquifer system.</title>
        <authorList>
            <person name="Anantharaman K."/>
            <person name="Brown C.T."/>
            <person name="Hug L.A."/>
            <person name="Sharon I."/>
            <person name="Castelle C.J."/>
            <person name="Probst A.J."/>
            <person name="Thomas B.C."/>
            <person name="Singh A."/>
            <person name="Wilkins M.J."/>
            <person name="Karaoz U."/>
            <person name="Brodie E.L."/>
            <person name="Williams K.H."/>
            <person name="Hubbard S.S."/>
            <person name="Banfield J.F."/>
        </authorList>
    </citation>
    <scope>NUCLEOTIDE SEQUENCE [LARGE SCALE GENOMIC DNA]</scope>
</reference>
<dbReference type="PANTHER" id="PTHR46211:SF1">
    <property type="entry name" value="GLYCEROPHOSPHODIESTER PHOSPHODIESTERASE, CYTOPLASMIC"/>
    <property type="match status" value="1"/>
</dbReference>
<evidence type="ECO:0000313" key="1">
    <source>
        <dbReference type="EMBL" id="OGN11713.1"/>
    </source>
</evidence>
<gene>
    <name evidence="1" type="ORF">A3C71_02975</name>
</gene>
<sequence length="266" mass="30673">MREIKILAHRTGMGRFPPNSLVGLRGCWADGVFGFECDVSFLSPQEEPFIWVKEMRRILQSPGAVLEKMTSREIAWLGRTDCGEKVLRLNDVFDFLEQYPLQAYFDVKYYGLDLFGQLCPISRHLQDLAVRKIMRPALERKLADRISFVTFGGGWELLQLAKTVDARIGTNLMIGLPWLTIDDRHFDYLDAVTIGWKGINPWRWPWCAGRLDRLLETARGHGLKVYGGLADTKKEIEWLVSKNFDGIWSNDVPLVRDILKNKKEEK</sequence>
<name>A0A1F8FEZ1_9BACT</name>
<dbReference type="GO" id="GO:0008081">
    <property type="term" value="F:phosphoric diester hydrolase activity"/>
    <property type="evidence" value="ECO:0007669"/>
    <property type="project" value="InterPro"/>
</dbReference>
<evidence type="ECO:0000313" key="2">
    <source>
        <dbReference type="Proteomes" id="UP000178197"/>
    </source>
</evidence>
<comment type="caution">
    <text evidence="1">The sequence shown here is derived from an EMBL/GenBank/DDBJ whole genome shotgun (WGS) entry which is preliminary data.</text>
</comment>
<organism evidence="1 2">
    <name type="scientific">Candidatus Yanofskybacteria bacterium RIFCSPHIGHO2_02_FULL_43_15c</name>
    <dbReference type="NCBI Taxonomy" id="1802679"/>
    <lineage>
        <taxon>Bacteria</taxon>
        <taxon>Candidatus Yanofskyibacteriota</taxon>
    </lineage>
</organism>
<dbReference type="SUPFAM" id="SSF51695">
    <property type="entry name" value="PLC-like phosphodiesterases"/>
    <property type="match status" value="1"/>
</dbReference>
<dbReference type="Proteomes" id="UP000178197">
    <property type="component" value="Unassembled WGS sequence"/>
</dbReference>
<dbReference type="AlphaFoldDB" id="A0A1F8FEZ1"/>
<accession>A0A1F8FEZ1</accession>